<evidence type="ECO:0000313" key="2">
    <source>
        <dbReference type="Proteomes" id="UP000617743"/>
    </source>
</evidence>
<accession>A0ABQ2XIH3</accession>
<sequence>MHWASWAERAPASDDGRGCVCHVLAQKAPFDQAAEAKALDRLGDPEWLGAAVGQDLRRAPRGTRPRAIARWR</sequence>
<organism evidence="1 2">
    <name type="scientific">Streptomyces lomondensis</name>
    <dbReference type="NCBI Taxonomy" id="68229"/>
    <lineage>
        <taxon>Bacteria</taxon>
        <taxon>Bacillati</taxon>
        <taxon>Actinomycetota</taxon>
        <taxon>Actinomycetes</taxon>
        <taxon>Kitasatosporales</taxon>
        <taxon>Streptomycetaceae</taxon>
        <taxon>Streptomyces</taxon>
    </lineage>
</organism>
<name>A0ABQ2XIH3_9ACTN</name>
<evidence type="ECO:0000313" key="1">
    <source>
        <dbReference type="EMBL" id="GGX18476.1"/>
    </source>
</evidence>
<dbReference type="EMBL" id="BMWC01000009">
    <property type="protein sequence ID" value="GGX18476.1"/>
    <property type="molecule type" value="Genomic_DNA"/>
</dbReference>
<reference evidence="2" key="1">
    <citation type="journal article" date="2019" name="Int. J. Syst. Evol. Microbiol.">
        <title>The Global Catalogue of Microorganisms (GCM) 10K type strain sequencing project: providing services to taxonomists for standard genome sequencing and annotation.</title>
        <authorList>
            <consortium name="The Broad Institute Genomics Platform"/>
            <consortium name="The Broad Institute Genome Sequencing Center for Infectious Disease"/>
            <person name="Wu L."/>
            <person name="Ma J."/>
        </authorList>
    </citation>
    <scope>NUCLEOTIDE SEQUENCE [LARGE SCALE GENOMIC DNA]</scope>
    <source>
        <strain evidence="2">JCM 4866</strain>
    </source>
</reference>
<gene>
    <name evidence="1" type="ORF">GCM10010383_55600</name>
</gene>
<dbReference type="Proteomes" id="UP000617743">
    <property type="component" value="Unassembled WGS sequence"/>
</dbReference>
<comment type="caution">
    <text evidence="1">The sequence shown here is derived from an EMBL/GenBank/DDBJ whole genome shotgun (WGS) entry which is preliminary data.</text>
</comment>
<keyword evidence="2" id="KW-1185">Reference proteome</keyword>
<proteinExistence type="predicted"/>
<protein>
    <submittedName>
        <fullName evidence="1">Uncharacterized protein</fullName>
    </submittedName>
</protein>